<accession>A0A0F8YIJ3</accession>
<comment type="caution">
    <text evidence="1">The sequence shown here is derived from an EMBL/GenBank/DDBJ whole genome shotgun (WGS) entry which is preliminary data.</text>
</comment>
<organism evidence="1">
    <name type="scientific">marine sediment metagenome</name>
    <dbReference type="NCBI Taxonomy" id="412755"/>
    <lineage>
        <taxon>unclassified sequences</taxon>
        <taxon>metagenomes</taxon>
        <taxon>ecological metagenomes</taxon>
    </lineage>
</organism>
<gene>
    <name evidence="1" type="ORF">LCGC14_2815620</name>
</gene>
<dbReference type="AlphaFoldDB" id="A0A0F8YIJ3"/>
<reference evidence="1" key="1">
    <citation type="journal article" date="2015" name="Nature">
        <title>Complex archaea that bridge the gap between prokaryotes and eukaryotes.</title>
        <authorList>
            <person name="Spang A."/>
            <person name="Saw J.H."/>
            <person name="Jorgensen S.L."/>
            <person name="Zaremba-Niedzwiedzka K."/>
            <person name="Martijn J."/>
            <person name="Lind A.E."/>
            <person name="van Eijk R."/>
            <person name="Schleper C."/>
            <person name="Guy L."/>
            <person name="Ettema T.J."/>
        </authorList>
    </citation>
    <scope>NUCLEOTIDE SEQUENCE</scope>
</reference>
<sequence length="56" mass="6697">MIDQIIDEIKETGILRFKIEGEAKAVFDFLAMMGDTEPLDPEDEKWWWINLLDRRN</sequence>
<name>A0A0F8YIJ3_9ZZZZ</name>
<evidence type="ECO:0000313" key="1">
    <source>
        <dbReference type="EMBL" id="KKK81227.1"/>
    </source>
</evidence>
<proteinExistence type="predicted"/>
<dbReference type="EMBL" id="LAZR01053218">
    <property type="protein sequence ID" value="KKK81227.1"/>
    <property type="molecule type" value="Genomic_DNA"/>
</dbReference>
<protein>
    <submittedName>
        <fullName evidence="1">Uncharacterized protein</fullName>
    </submittedName>
</protein>